<dbReference type="PANTHER" id="PTHR30604:SF1">
    <property type="entry name" value="DNA UTILIZATION PROTEIN HOFQ"/>
    <property type="match status" value="1"/>
</dbReference>
<feature type="signal peptide" evidence="2">
    <location>
        <begin position="1"/>
        <end position="20"/>
    </location>
</feature>
<protein>
    <submittedName>
        <fullName evidence="4">Type IV pilus assembly protein PilQ</fullName>
    </submittedName>
</protein>
<organism evidence="4 5">
    <name type="scientific">Venenivibrio stagnispumantis</name>
    <dbReference type="NCBI Taxonomy" id="407998"/>
    <lineage>
        <taxon>Bacteria</taxon>
        <taxon>Pseudomonadati</taxon>
        <taxon>Aquificota</taxon>
        <taxon>Aquificia</taxon>
        <taxon>Aquificales</taxon>
        <taxon>Hydrogenothermaceae</taxon>
        <taxon>Venenivibrio</taxon>
    </lineage>
</organism>
<gene>
    <name evidence="4" type="ORF">SAMN06264868_10337</name>
</gene>
<dbReference type="PANTHER" id="PTHR30604">
    <property type="entry name" value="PROTEIN TRANSPORT PROTEIN HOFQ"/>
    <property type="match status" value="1"/>
</dbReference>
<dbReference type="InterPro" id="IPR001775">
    <property type="entry name" value="GspD/PilQ"/>
</dbReference>
<sequence length="601" mass="65683">MKLIKLGTITALSLSFSSYAGEKITAEFLGAKISTVVDALSMVSNQNIVWDKDAIAQKDKIVSLSIKKPLEIEKVLNTVLLQNGFIAVKQDNLYIIKATDEYFVNVPQEITSTFGKDIFDTILLNIKSKASSNAQIDVDRNSYSIYIKDDKESINRIKNFMTAYLDYLKKEADKISKIQQSEGKIIKKEFDISYEDFKKIENKIAENISPIGKYSYDKEKNKLIILDTEKNLSQMANLVAKSQQIQITTKCFYIRGLEPGELILNIKENDLSPNGVIIYQGKIISKPQQEVGQSQIGQKTQAAQVATGVETLVTSLPKVCISDEPKIIENIKNKYSEILLTKPYQIAIEARIVQIDSQNLKDLGIQWGGQASDNTNVIAGTNSPSPIARPGVTGLTTINGAGGAYAVDFPASSSQPLGGFSLGFIHGGLNNFIDVRLSALQRIGVTKILSRPKIVTIDGETAEITQGYQVPYTTVTSVGGGASAASVSFKNAVLKLNVTPRTTSDGNIIMDIKINQDIPDFKNLVAGNPPIQTKTVTSKVVAKDGDTIVIGGILEKTEENTKSGVPGLMNIPILGALFKEELNREQNTELLIFLSAKIIYE</sequence>
<keyword evidence="5" id="KW-1185">Reference proteome</keyword>
<proteinExistence type="inferred from homology"/>
<dbReference type="EMBL" id="FXTX01000003">
    <property type="protein sequence ID" value="SMP04762.1"/>
    <property type="molecule type" value="Genomic_DNA"/>
</dbReference>
<dbReference type="AlphaFoldDB" id="A0AA45WJU0"/>
<dbReference type="GO" id="GO:0009306">
    <property type="term" value="P:protein secretion"/>
    <property type="evidence" value="ECO:0007669"/>
    <property type="project" value="InterPro"/>
</dbReference>
<keyword evidence="2" id="KW-0732">Signal</keyword>
<dbReference type="Pfam" id="PF00263">
    <property type="entry name" value="Secretin"/>
    <property type="match status" value="1"/>
</dbReference>
<dbReference type="Proteomes" id="UP001157947">
    <property type="component" value="Unassembled WGS sequence"/>
</dbReference>
<reference evidence="4" key="1">
    <citation type="submission" date="2017-05" db="EMBL/GenBank/DDBJ databases">
        <authorList>
            <person name="Varghese N."/>
            <person name="Submissions S."/>
        </authorList>
    </citation>
    <scope>NUCLEOTIDE SEQUENCE</scope>
    <source>
        <strain evidence="4">DSM 18763</strain>
    </source>
</reference>
<dbReference type="InterPro" id="IPR004846">
    <property type="entry name" value="T2SS/T3SS_dom"/>
</dbReference>
<dbReference type="RefSeq" id="WP_265133921.1">
    <property type="nucleotide sequence ID" value="NZ_FXTX01000003.1"/>
</dbReference>
<dbReference type="InterPro" id="IPR051808">
    <property type="entry name" value="Type_IV_pilus_biogenesis"/>
</dbReference>
<feature type="chain" id="PRO_5041405735" evidence="2">
    <location>
        <begin position="21"/>
        <end position="601"/>
    </location>
</feature>
<comment type="similarity">
    <text evidence="1">Belongs to the bacterial secretin family.</text>
</comment>
<evidence type="ECO:0000259" key="3">
    <source>
        <dbReference type="Pfam" id="PF00263"/>
    </source>
</evidence>
<feature type="domain" description="Type II/III secretion system secretin-like" evidence="3">
    <location>
        <begin position="439"/>
        <end position="599"/>
    </location>
</feature>
<accession>A0AA45WJU0</accession>
<evidence type="ECO:0000313" key="5">
    <source>
        <dbReference type="Proteomes" id="UP001157947"/>
    </source>
</evidence>
<dbReference type="PRINTS" id="PR00811">
    <property type="entry name" value="BCTERIALGSPD"/>
</dbReference>
<comment type="caution">
    <text evidence="4">The sequence shown here is derived from an EMBL/GenBank/DDBJ whole genome shotgun (WGS) entry which is preliminary data.</text>
</comment>
<dbReference type="Gene3D" id="3.55.50.30">
    <property type="match status" value="1"/>
</dbReference>
<evidence type="ECO:0000256" key="1">
    <source>
        <dbReference type="RuleBase" id="RU004003"/>
    </source>
</evidence>
<evidence type="ECO:0000313" key="4">
    <source>
        <dbReference type="EMBL" id="SMP04762.1"/>
    </source>
</evidence>
<evidence type="ECO:0000256" key="2">
    <source>
        <dbReference type="SAM" id="SignalP"/>
    </source>
</evidence>
<name>A0AA45WJU0_9AQUI</name>